<evidence type="ECO:0000313" key="2">
    <source>
        <dbReference type="Proteomes" id="UP000085678"/>
    </source>
</evidence>
<accession>A0A1S3ISV8</accession>
<dbReference type="AlphaFoldDB" id="A0A1S3ISV8"/>
<dbReference type="RefSeq" id="XP_013401295.1">
    <property type="nucleotide sequence ID" value="XM_013545841.1"/>
</dbReference>
<gene>
    <name evidence="3" type="primary">LOC106167132</name>
</gene>
<dbReference type="InterPro" id="IPR031643">
    <property type="entry name" value="DUF4708"/>
</dbReference>
<organism evidence="2 3">
    <name type="scientific">Lingula anatina</name>
    <name type="common">Brachiopod</name>
    <name type="synonym">Lingula unguis</name>
    <dbReference type="NCBI Taxonomy" id="7574"/>
    <lineage>
        <taxon>Eukaryota</taxon>
        <taxon>Metazoa</taxon>
        <taxon>Spiralia</taxon>
        <taxon>Lophotrochozoa</taxon>
        <taxon>Brachiopoda</taxon>
        <taxon>Linguliformea</taxon>
        <taxon>Lingulata</taxon>
        <taxon>Lingulida</taxon>
        <taxon>Linguloidea</taxon>
        <taxon>Lingulidae</taxon>
        <taxon>Lingula</taxon>
    </lineage>
</organism>
<dbReference type="InParanoid" id="A0A1S3ISV8"/>
<name>A0A1S3ISV8_LINAN</name>
<sequence length="133" mass="15649">MNAVGLEVSVNDNEMYFMIRSTVLRIPPMKLEDLNITQSVLLELVQNPHSRIDEYSLGNQWFYVLPSMKKGKLVAVTCSLPTDGVFRSYREMKRHWKNMHGYRLPENEEGLFYCQIHFKPIGQTLFTYLFLKI</sequence>
<dbReference type="Proteomes" id="UP000085678">
    <property type="component" value="Unplaced"/>
</dbReference>
<dbReference type="GeneID" id="106167132"/>
<proteinExistence type="predicted"/>
<evidence type="ECO:0000259" key="1">
    <source>
        <dbReference type="Pfam" id="PF15813"/>
    </source>
</evidence>
<protein>
    <submittedName>
        <fullName evidence="3">Uncharacterized protein C18orf63</fullName>
    </submittedName>
</protein>
<feature type="domain" description="DUF4708" evidence="1">
    <location>
        <begin position="1"/>
        <end position="129"/>
    </location>
</feature>
<reference evidence="3" key="1">
    <citation type="submission" date="2025-08" db="UniProtKB">
        <authorList>
            <consortium name="RefSeq"/>
        </authorList>
    </citation>
    <scope>IDENTIFICATION</scope>
    <source>
        <tissue evidence="3">Gonads</tissue>
    </source>
</reference>
<dbReference type="STRING" id="7574.A0A1S3ISV8"/>
<keyword evidence="2" id="KW-1185">Reference proteome</keyword>
<dbReference type="OrthoDB" id="6285995at2759"/>
<evidence type="ECO:0000313" key="3">
    <source>
        <dbReference type="RefSeq" id="XP_013401295.1"/>
    </source>
</evidence>
<dbReference type="PANTHER" id="PTHR28495:SF1">
    <property type="entry name" value="GENE, 17266-RELATED"/>
    <property type="match status" value="1"/>
</dbReference>
<dbReference type="KEGG" id="lak:106167132"/>
<dbReference type="Pfam" id="PF15813">
    <property type="entry name" value="DUF4708"/>
    <property type="match status" value="1"/>
</dbReference>
<dbReference type="PANTHER" id="PTHR28495">
    <property type="entry name" value="HYPOTHETICAL PROTEIN LOC100359752"/>
    <property type="match status" value="1"/>
</dbReference>